<comment type="caution">
    <text evidence="1">The sequence shown here is derived from an EMBL/GenBank/DDBJ whole genome shotgun (WGS) entry which is preliminary data.</text>
</comment>
<reference evidence="1 2" key="1">
    <citation type="journal article" date="2023" name="Sci. Data">
        <title>Genome assembly of the Korean intertidal mud-creeper Batillaria attramentaria.</title>
        <authorList>
            <person name="Patra A.K."/>
            <person name="Ho P.T."/>
            <person name="Jun S."/>
            <person name="Lee S.J."/>
            <person name="Kim Y."/>
            <person name="Won Y.J."/>
        </authorList>
    </citation>
    <scope>NUCLEOTIDE SEQUENCE [LARGE SCALE GENOMIC DNA]</scope>
    <source>
        <strain evidence="1">Wonlab-2016</strain>
    </source>
</reference>
<accession>A0ABD0KB08</accession>
<name>A0ABD0KB08_9CAEN</name>
<keyword evidence="2" id="KW-1185">Reference proteome</keyword>
<sequence length="104" mass="11638">MQRPTDEGGSFKRGRGLRAAADDNKTAAAYAPHWAWLEEQRAWELPRGINILKFSDDTTVQGLITNSDESEYRDQCRPSQISWDLVTFKAATAKHGPAESFIPS</sequence>
<dbReference type="EMBL" id="JACVVK020000214">
    <property type="protein sequence ID" value="KAK7484190.1"/>
    <property type="molecule type" value="Genomic_DNA"/>
</dbReference>
<evidence type="ECO:0000313" key="1">
    <source>
        <dbReference type="EMBL" id="KAK7484190.1"/>
    </source>
</evidence>
<organism evidence="1 2">
    <name type="scientific">Batillaria attramentaria</name>
    <dbReference type="NCBI Taxonomy" id="370345"/>
    <lineage>
        <taxon>Eukaryota</taxon>
        <taxon>Metazoa</taxon>
        <taxon>Spiralia</taxon>
        <taxon>Lophotrochozoa</taxon>
        <taxon>Mollusca</taxon>
        <taxon>Gastropoda</taxon>
        <taxon>Caenogastropoda</taxon>
        <taxon>Sorbeoconcha</taxon>
        <taxon>Cerithioidea</taxon>
        <taxon>Batillariidae</taxon>
        <taxon>Batillaria</taxon>
    </lineage>
</organism>
<proteinExistence type="predicted"/>
<evidence type="ECO:0000313" key="2">
    <source>
        <dbReference type="Proteomes" id="UP001519460"/>
    </source>
</evidence>
<gene>
    <name evidence="1" type="ORF">BaRGS_00024560</name>
</gene>
<feature type="non-terminal residue" evidence="1">
    <location>
        <position position="104"/>
    </location>
</feature>
<dbReference type="Proteomes" id="UP001519460">
    <property type="component" value="Unassembled WGS sequence"/>
</dbReference>
<dbReference type="AlphaFoldDB" id="A0ABD0KB08"/>
<protein>
    <submittedName>
        <fullName evidence="1">Uncharacterized protein</fullName>
    </submittedName>
</protein>